<gene>
    <name evidence="1" type="ORF">NIES2135_26940</name>
</gene>
<proteinExistence type="predicted"/>
<dbReference type="AlphaFoldDB" id="A0A1Z4JGJ2"/>
<dbReference type="Proteomes" id="UP000217895">
    <property type="component" value="Chromosome"/>
</dbReference>
<keyword evidence="2" id="KW-1185">Reference proteome</keyword>
<name>A0A1Z4JGJ2_LEPBY</name>
<accession>A0A1Z4JGJ2</accession>
<dbReference type="EMBL" id="AP018203">
    <property type="protein sequence ID" value="BAY55869.1"/>
    <property type="molecule type" value="Genomic_DNA"/>
</dbReference>
<evidence type="ECO:0000313" key="1">
    <source>
        <dbReference type="EMBL" id="BAY55869.1"/>
    </source>
</evidence>
<protein>
    <submittedName>
        <fullName evidence="1">Uncharacterized protein</fullName>
    </submittedName>
</protein>
<organism evidence="1 2">
    <name type="scientific">Leptolyngbya boryana NIES-2135</name>
    <dbReference type="NCBI Taxonomy" id="1973484"/>
    <lineage>
        <taxon>Bacteria</taxon>
        <taxon>Bacillati</taxon>
        <taxon>Cyanobacteriota</taxon>
        <taxon>Cyanophyceae</taxon>
        <taxon>Leptolyngbyales</taxon>
        <taxon>Leptolyngbyaceae</taxon>
        <taxon>Leptolyngbya group</taxon>
        <taxon>Leptolyngbya</taxon>
    </lineage>
</organism>
<reference evidence="1 2" key="1">
    <citation type="submission" date="2017-06" db="EMBL/GenBank/DDBJ databases">
        <title>Genome sequencing of cyanobaciteial culture collection at National Institute for Environmental Studies (NIES).</title>
        <authorList>
            <person name="Hirose Y."/>
            <person name="Shimura Y."/>
            <person name="Fujisawa T."/>
            <person name="Nakamura Y."/>
            <person name="Kawachi M."/>
        </authorList>
    </citation>
    <scope>NUCLEOTIDE SEQUENCE [LARGE SCALE GENOMIC DNA]</scope>
    <source>
        <strain evidence="1 2">NIES-2135</strain>
    </source>
</reference>
<sequence length="205" mass="23367">MVASKERVTLTPIADIANAWGVSEKQVKNWVEFVYQAFDVLLPSAGPYPEWGVRLLEITAKHISIKSSFYFAETGETRRLKSHEFIKKIRGMRQEGHFAEFQQFQNLRPTQAEVEEDQAVAELAAITRGIDQEVERAKSKIDAYADTKMDELADHIERTPLRMMGSLSERLKKRRQLSGINEVIDVTYSRTELPEVSEVLELPGA</sequence>
<evidence type="ECO:0000313" key="2">
    <source>
        <dbReference type="Proteomes" id="UP000217895"/>
    </source>
</evidence>